<evidence type="ECO:0000313" key="1">
    <source>
        <dbReference type="EMBL" id="CAB4916990.1"/>
    </source>
</evidence>
<accession>A0A6J7HLG2</accession>
<sequence length="41" mass="4413">MAVNGSYQTATGDMNRDGRDDVLWHGPAAAYDGWWSGINVG</sequence>
<protein>
    <submittedName>
        <fullName evidence="1">Unannotated protein</fullName>
    </submittedName>
</protein>
<organism evidence="1">
    <name type="scientific">freshwater metagenome</name>
    <dbReference type="NCBI Taxonomy" id="449393"/>
    <lineage>
        <taxon>unclassified sequences</taxon>
        <taxon>metagenomes</taxon>
        <taxon>ecological metagenomes</taxon>
    </lineage>
</organism>
<reference evidence="1" key="1">
    <citation type="submission" date="2020-05" db="EMBL/GenBank/DDBJ databases">
        <authorList>
            <person name="Chiriac C."/>
            <person name="Salcher M."/>
            <person name="Ghai R."/>
            <person name="Kavagutti S V."/>
        </authorList>
    </citation>
    <scope>NUCLEOTIDE SEQUENCE</scope>
</reference>
<dbReference type="InterPro" id="IPR028994">
    <property type="entry name" value="Integrin_alpha_N"/>
</dbReference>
<dbReference type="EMBL" id="CAFBMG010000194">
    <property type="protein sequence ID" value="CAB4916990.1"/>
    <property type="molecule type" value="Genomic_DNA"/>
</dbReference>
<dbReference type="SUPFAM" id="SSF69318">
    <property type="entry name" value="Integrin alpha N-terminal domain"/>
    <property type="match status" value="1"/>
</dbReference>
<proteinExistence type="predicted"/>
<name>A0A6J7HLG2_9ZZZZ</name>
<gene>
    <name evidence="1" type="ORF">UFOPK3519_01741</name>
</gene>
<dbReference type="AlphaFoldDB" id="A0A6J7HLG2"/>